<proteinExistence type="inferred from homology"/>
<evidence type="ECO:0000256" key="1">
    <source>
        <dbReference type="PIRNR" id="PIRNR006320"/>
    </source>
</evidence>
<dbReference type="Gene3D" id="3.40.50.880">
    <property type="match status" value="1"/>
</dbReference>
<dbReference type="PANTHER" id="PTHR10224:SF12">
    <property type="entry name" value="GLYOXALASE ELBB"/>
    <property type="match status" value="1"/>
</dbReference>
<comment type="function">
    <text evidence="1">Displays glyoxalase activity, catalyzing the conversion of glyoxal to glycolate.</text>
</comment>
<protein>
    <recommendedName>
        <fullName evidence="1">Glyoxalase</fullName>
    </recommendedName>
</protein>
<evidence type="ECO:0000313" key="6">
    <source>
        <dbReference type="Proteomes" id="UP000182276"/>
    </source>
</evidence>
<comment type="similarity">
    <text evidence="1">Belongs to the peptidase C56 family.</text>
</comment>
<keyword evidence="1" id="KW-0456">Lyase</keyword>
<name>A0A8D4C560_9GAMM</name>
<gene>
    <name evidence="3" type="ORF">CL52_02520</name>
    <name evidence="4" type="ORF">SAMN05660875_101518</name>
</gene>
<accession>A0A8D4C560</accession>
<dbReference type="CDD" id="cd03133">
    <property type="entry name" value="GATase1_ES1"/>
    <property type="match status" value="1"/>
</dbReference>
<dbReference type="Proteomes" id="UP000182276">
    <property type="component" value="Unassembled WGS sequence"/>
</dbReference>
<dbReference type="Proteomes" id="UP000031271">
    <property type="component" value="Chromosome"/>
</dbReference>
<organism evidence="3 5">
    <name type="scientific">Stutzerimonas balearica DSM 6083</name>
    <dbReference type="NCBI Taxonomy" id="1123016"/>
    <lineage>
        <taxon>Bacteria</taxon>
        <taxon>Pseudomonadati</taxon>
        <taxon>Pseudomonadota</taxon>
        <taxon>Gammaproteobacteria</taxon>
        <taxon>Pseudomonadales</taxon>
        <taxon>Pseudomonadaceae</taxon>
        <taxon>Stutzerimonas</taxon>
    </lineage>
</organism>
<dbReference type="InterPro" id="IPR002818">
    <property type="entry name" value="DJ-1/PfpI"/>
</dbReference>
<dbReference type="GeneID" id="77258797"/>
<comment type="catalytic activity">
    <reaction evidence="1">
        <text>glyoxal + H2O = glycolate + H(+)</text>
        <dbReference type="Rhea" id="RHEA:51672"/>
        <dbReference type="ChEBI" id="CHEBI:15377"/>
        <dbReference type="ChEBI" id="CHEBI:15378"/>
        <dbReference type="ChEBI" id="CHEBI:29805"/>
        <dbReference type="ChEBI" id="CHEBI:34779"/>
    </reaction>
</comment>
<sequence>MNKKVAVILSGCGVYDGSEIYESVATLLRLDQRGAAVQCFAPDIAQAHVVNHMTGEEMNESRNVLVESARLARGNIKDLREARAEDFDALILPGGFGAAKNLSDFASAGANCTVLPEVLRVAQAFAQAGKPIGMMCIAPTMAAQIFGQGVVCTLGSDEADAAKAAVQMGVEHQACEVSDIVEDTKHKLVTTPAYMLAESISEAAGGIYKLVDRVLELTHEA</sequence>
<dbReference type="KEGG" id="pbm:CL52_02520"/>
<dbReference type="InterPro" id="IPR026041">
    <property type="entry name" value="ElbB"/>
</dbReference>
<evidence type="ECO:0000313" key="4">
    <source>
        <dbReference type="EMBL" id="SDM00541.1"/>
    </source>
</evidence>
<reference evidence="5" key="1">
    <citation type="submission" date="2014-03" db="EMBL/GenBank/DDBJ databases">
        <title>Complete genome of Pseudomonas balearica DSM 6083T, a sewage water isolate from an enrichment with 2-methylnaphthalene.</title>
        <authorList>
            <person name="Salva-Serra F."/>
            <person name="Jaen-Luchoro D."/>
            <person name="Busquets A."/>
            <person name="Pena A."/>
            <person name="Gomila M."/>
            <person name="Bosch R."/>
            <person name="Nogales B."/>
            <person name="Garcia-Valdes E."/>
            <person name="Lalucat J."/>
            <person name="Bennasar A."/>
        </authorList>
    </citation>
    <scope>NUCLEOTIDE SEQUENCE [LARGE SCALE GENOMIC DNA]</scope>
    <source>
        <strain evidence="5">DSM 6083</strain>
    </source>
</reference>
<dbReference type="InterPro" id="IPR029062">
    <property type="entry name" value="Class_I_gatase-like"/>
</dbReference>
<dbReference type="RefSeq" id="WP_043218265.1">
    <property type="nucleotide sequence ID" value="NZ_CP007511.1"/>
</dbReference>
<dbReference type="EMBL" id="FNHO01000001">
    <property type="protein sequence ID" value="SDM00541.1"/>
    <property type="molecule type" value="Genomic_DNA"/>
</dbReference>
<dbReference type="PIRSF" id="PIRSF006320">
    <property type="entry name" value="Elb2"/>
    <property type="match status" value="1"/>
</dbReference>
<evidence type="ECO:0000313" key="3">
    <source>
        <dbReference type="EMBL" id="AJE13973.1"/>
    </source>
</evidence>
<reference evidence="4 6" key="2">
    <citation type="submission" date="2016-10" db="EMBL/GenBank/DDBJ databases">
        <authorList>
            <person name="Varghese N."/>
            <person name="Submissions S."/>
        </authorList>
    </citation>
    <scope>NUCLEOTIDE SEQUENCE [LARGE SCALE GENOMIC DNA]</scope>
    <source>
        <strain evidence="4 6">DSM 6083</strain>
    </source>
</reference>
<evidence type="ECO:0000259" key="2">
    <source>
        <dbReference type="Pfam" id="PF01965"/>
    </source>
</evidence>
<dbReference type="SUPFAM" id="SSF52317">
    <property type="entry name" value="Class I glutamine amidotransferase-like"/>
    <property type="match status" value="1"/>
</dbReference>
<dbReference type="Pfam" id="PF01965">
    <property type="entry name" value="DJ-1_PfpI"/>
    <property type="match status" value="1"/>
</dbReference>
<reference evidence="3 5" key="3">
    <citation type="journal article" name="Genome Announc.">
        <title>Complete Genome Sequence of Pseudomonas balearica DSM 6083T.</title>
        <authorList>
            <person name="Bennasar-Figueras A."/>
            <person name="Salva-Serra F."/>
            <person name="Jaen-Luchoro D."/>
            <person name="Segui C."/>
            <person name="Aliaga F."/>
            <person name="Busquets A."/>
            <person name="Gomila M."/>
            <person name="Moore E.R."/>
            <person name="Lalucat J."/>
        </authorList>
    </citation>
    <scope>NUCLEOTIDE SEQUENCE [LARGE SCALE GENOMIC DNA]</scope>
    <source>
        <strain evidence="5">DSM 6083</strain>
        <strain evidence="3">DSM6083</strain>
    </source>
</reference>
<dbReference type="AlphaFoldDB" id="A0A8D4C560"/>
<feature type="domain" description="DJ-1/PfpI" evidence="2">
    <location>
        <begin position="15"/>
        <end position="143"/>
    </location>
</feature>
<dbReference type="GO" id="GO:0016829">
    <property type="term" value="F:lyase activity"/>
    <property type="evidence" value="ECO:0007669"/>
    <property type="project" value="UniProtKB-UniRule"/>
</dbReference>
<dbReference type="PANTHER" id="PTHR10224">
    <property type="entry name" value="ES1 PROTEIN HOMOLOG, MITOCHONDRIAL"/>
    <property type="match status" value="1"/>
</dbReference>
<keyword evidence="6" id="KW-1185">Reference proteome</keyword>
<evidence type="ECO:0000313" key="5">
    <source>
        <dbReference type="Proteomes" id="UP000031271"/>
    </source>
</evidence>
<dbReference type="NCBIfam" id="NF008747">
    <property type="entry name" value="PRK11780.1"/>
    <property type="match status" value="1"/>
</dbReference>
<dbReference type="EMBL" id="CP007511">
    <property type="protein sequence ID" value="AJE13973.1"/>
    <property type="molecule type" value="Genomic_DNA"/>
</dbReference>